<evidence type="ECO:0000313" key="1">
    <source>
        <dbReference type="EMBL" id="ETS00838.1"/>
    </source>
</evidence>
<evidence type="ECO:0000313" key="2">
    <source>
        <dbReference type="Proteomes" id="UP000024376"/>
    </source>
</evidence>
<dbReference type="Proteomes" id="UP000024376">
    <property type="component" value="Unassembled WGS sequence"/>
</dbReference>
<protein>
    <submittedName>
        <fullName evidence="1">Uncharacterized protein</fullName>
    </submittedName>
</protein>
<dbReference type="AlphaFoldDB" id="A0A024S6X5"/>
<organism evidence="1 2">
    <name type="scientific">Hypocrea jecorina (strain ATCC 56765 / BCRC 32924 / NRRL 11460 / Rut C-30)</name>
    <name type="common">Trichoderma reesei</name>
    <dbReference type="NCBI Taxonomy" id="1344414"/>
    <lineage>
        <taxon>Eukaryota</taxon>
        <taxon>Fungi</taxon>
        <taxon>Dikarya</taxon>
        <taxon>Ascomycota</taxon>
        <taxon>Pezizomycotina</taxon>
        <taxon>Sordariomycetes</taxon>
        <taxon>Hypocreomycetidae</taxon>
        <taxon>Hypocreales</taxon>
        <taxon>Hypocreaceae</taxon>
        <taxon>Trichoderma</taxon>
    </lineage>
</organism>
<dbReference type="EMBL" id="KI911150">
    <property type="protein sequence ID" value="ETS00838.1"/>
    <property type="molecule type" value="Genomic_DNA"/>
</dbReference>
<proteinExistence type="predicted"/>
<accession>A0A024S6X5</accession>
<reference evidence="2" key="1">
    <citation type="journal article" date="2013" name="Ind. Biotechnol.">
        <title>Comparative genomics analysis of Trichoderma reesei strains.</title>
        <authorList>
            <person name="Koike H."/>
            <person name="Aerts A."/>
            <person name="LaButti K."/>
            <person name="Grigoriev I.V."/>
            <person name="Baker S.E."/>
        </authorList>
    </citation>
    <scope>NUCLEOTIDE SEQUENCE [LARGE SCALE GENOMIC DNA]</scope>
    <source>
        <strain evidence="2">ATCC 56765 / BCRC 32924 / NRRL 11460 / Rut C-30</strain>
    </source>
</reference>
<gene>
    <name evidence="1" type="ORF">M419DRAFT_9497</name>
</gene>
<dbReference type="KEGG" id="trr:M419DRAFT_9497"/>
<dbReference type="HOGENOM" id="CLU_2623764_0_0_1"/>
<sequence>MGVPGSSFCDFAIALLDEYEARRLLFTDLASPNPLAVDLGAGAHDSIGSGIGRDKVSDVPTTLSQPAEEVWRVIGGMA</sequence>
<name>A0A024S6X5_HYPJR</name>